<dbReference type="AlphaFoldDB" id="A0A8S1YJS5"/>
<keyword evidence="3" id="KW-1185">Reference proteome</keyword>
<accession>A0A8S1YJS5</accession>
<dbReference type="GO" id="GO:0016226">
    <property type="term" value="P:iron-sulfur cluster assembly"/>
    <property type="evidence" value="ECO:0007669"/>
    <property type="project" value="TreeGrafter"/>
</dbReference>
<evidence type="ECO:0000313" key="2">
    <source>
        <dbReference type="EMBL" id="CAD8213671.1"/>
    </source>
</evidence>
<organism evidence="2 3">
    <name type="scientific">Paramecium octaurelia</name>
    <dbReference type="NCBI Taxonomy" id="43137"/>
    <lineage>
        <taxon>Eukaryota</taxon>
        <taxon>Sar</taxon>
        <taxon>Alveolata</taxon>
        <taxon>Ciliophora</taxon>
        <taxon>Intramacronucleata</taxon>
        <taxon>Oligohymenophorea</taxon>
        <taxon>Peniculida</taxon>
        <taxon>Parameciidae</taxon>
        <taxon>Paramecium</taxon>
    </lineage>
</organism>
<protein>
    <submittedName>
        <fullName evidence="2">Uncharacterized protein</fullName>
    </submittedName>
</protein>
<evidence type="ECO:0000256" key="1">
    <source>
        <dbReference type="PROSITE-ProRule" id="PRU00221"/>
    </source>
</evidence>
<name>A0A8S1YJS5_PAROT</name>
<comment type="caution">
    <text evidence="2">The sequence shown here is derived from an EMBL/GenBank/DDBJ whole genome shotgun (WGS) entry which is preliminary data.</text>
</comment>
<gene>
    <name evidence="2" type="ORF">POCTA_138.1.T1630008</name>
</gene>
<sequence>MQHQYHYNYQLIPGFSFEQRRHSTVLAINKSNTMVYSAGDNKIVVFQLKNGLRQLQQVKSHSIKITTLNVFNQNSGLVSGSLDASIVLWSLVMNRDFKYLARLKEHKNEVTCLVLHPFQSNLIISGSDDQSIKFWTFNCLQFSNKKSWYCSQTISQHNSTVSQISISQDGNKLISCSNKLIIVISYSVQNLWQVNQLIQLSEVGVRLSFINDNLFAYQPWTGKSLHIYKLDSIENQYVKSKEVAVQGQKDACWSYFPAIYAPSKNILICKNGYKINVLKFIFSSSDSDWQCHLEQSINYKHNWVFGTLSADGQYLITSDWFSKSIQIRQLTYQENIEQQVENNISNYL</sequence>
<dbReference type="Proteomes" id="UP000683925">
    <property type="component" value="Unassembled WGS sequence"/>
</dbReference>
<keyword evidence="1" id="KW-0853">WD repeat</keyword>
<feature type="repeat" description="WD" evidence="1">
    <location>
        <begin position="58"/>
        <end position="91"/>
    </location>
</feature>
<proteinExistence type="predicted"/>
<dbReference type="InterPro" id="IPR001680">
    <property type="entry name" value="WD40_rpt"/>
</dbReference>
<reference evidence="2" key="1">
    <citation type="submission" date="2021-01" db="EMBL/GenBank/DDBJ databases">
        <authorList>
            <consortium name="Genoscope - CEA"/>
            <person name="William W."/>
        </authorList>
    </citation>
    <scope>NUCLEOTIDE SEQUENCE</scope>
</reference>
<evidence type="ECO:0000313" key="3">
    <source>
        <dbReference type="Proteomes" id="UP000683925"/>
    </source>
</evidence>
<dbReference type="SMART" id="SM00320">
    <property type="entry name" value="WD40"/>
    <property type="match status" value="4"/>
</dbReference>
<dbReference type="PANTHER" id="PTHR19920">
    <property type="entry name" value="WD40 PROTEIN CIAO1"/>
    <property type="match status" value="1"/>
</dbReference>
<dbReference type="GO" id="GO:0097361">
    <property type="term" value="C:cytosolic [4Fe-4S] assembly targeting complex"/>
    <property type="evidence" value="ECO:0007669"/>
    <property type="project" value="TreeGrafter"/>
</dbReference>
<dbReference type="PROSITE" id="PS50082">
    <property type="entry name" value="WD_REPEATS_2"/>
    <property type="match status" value="2"/>
</dbReference>
<dbReference type="OrthoDB" id="284782at2759"/>
<dbReference type="EMBL" id="CAJJDP010000166">
    <property type="protein sequence ID" value="CAD8213671.1"/>
    <property type="molecule type" value="Genomic_DNA"/>
</dbReference>
<dbReference type="PANTHER" id="PTHR19920:SF0">
    <property type="entry name" value="CYTOSOLIC IRON-SULFUR PROTEIN ASSEMBLY PROTEIN CIAO1-RELATED"/>
    <property type="match status" value="1"/>
</dbReference>
<feature type="repeat" description="WD" evidence="1">
    <location>
        <begin position="103"/>
        <end position="135"/>
    </location>
</feature>
<dbReference type="PROSITE" id="PS50294">
    <property type="entry name" value="WD_REPEATS_REGION"/>
    <property type="match status" value="2"/>
</dbReference>
<dbReference type="Pfam" id="PF00400">
    <property type="entry name" value="WD40"/>
    <property type="match status" value="3"/>
</dbReference>